<dbReference type="KEGG" id="mtw:CQW49_17695"/>
<comment type="subcellular location">
    <subcellularLocation>
        <location evidence="7">Cell inner membrane</location>
        <topology evidence="7">Single-pass membrane protein</topology>
    </subcellularLocation>
</comment>
<feature type="region of interest" description="Disordered" evidence="8">
    <location>
        <begin position="506"/>
        <end position="526"/>
    </location>
</feature>
<feature type="compositionally biased region" description="Basic and acidic residues" evidence="8">
    <location>
        <begin position="376"/>
        <end position="387"/>
    </location>
</feature>
<dbReference type="PANTHER" id="PTHR30518:SF2">
    <property type="entry name" value="ENDOLYTIC MUREIN TRANSGLYCOSYLASE"/>
    <property type="match status" value="1"/>
</dbReference>
<protein>
    <recommendedName>
        <fullName evidence="7">Endolytic murein transglycosylase</fullName>
        <ecNumber evidence="7">4.2.2.29</ecNumber>
    </recommendedName>
    <alternativeName>
        <fullName evidence="7">Peptidoglycan lytic transglycosylase</fullName>
    </alternativeName>
    <alternativeName>
        <fullName evidence="7">Peptidoglycan polymerization terminase</fullName>
    </alternativeName>
</protein>
<dbReference type="Gene3D" id="3.30.1490.480">
    <property type="entry name" value="Endolytic murein transglycosylase"/>
    <property type="match status" value="1"/>
</dbReference>
<keyword evidence="6 7" id="KW-0961">Cell wall biogenesis/degradation</keyword>
<feature type="site" description="Important for catalytic activity" evidence="7">
    <location>
        <position position="256"/>
    </location>
</feature>
<reference evidence="10" key="1">
    <citation type="submission" date="2017-10" db="EMBL/GenBank/DDBJ databases">
        <title>Completed PacBio SMRT sequence of Methylosinus trichosporium OB3b reveals presence of a third large plasmid.</title>
        <authorList>
            <person name="Charles T.C."/>
            <person name="Lynch M.D.J."/>
            <person name="Heil J.R."/>
            <person name="Cheng J."/>
        </authorList>
    </citation>
    <scope>NUCLEOTIDE SEQUENCE [LARGE SCALE GENOMIC DNA]</scope>
    <source>
        <strain evidence="10">OB3b</strain>
    </source>
</reference>
<keyword evidence="10" id="KW-1185">Reference proteome</keyword>
<evidence type="ECO:0000256" key="2">
    <source>
        <dbReference type="ARBA" id="ARBA00022692"/>
    </source>
</evidence>
<dbReference type="HAMAP" id="MF_02065">
    <property type="entry name" value="MltG"/>
    <property type="match status" value="1"/>
</dbReference>
<dbReference type="CDD" id="cd08010">
    <property type="entry name" value="MltG_like"/>
    <property type="match status" value="1"/>
</dbReference>
<comment type="similarity">
    <text evidence="7">Belongs to the transglycosylase MltG family.</text>
</comment>
<evidence type="ECO:0000313" key="10">
    <source>
        <dbReference type="Proteomes" id="UP000230709"/>
    </source>
</evidence>
<keyword evidence="7" id="KW-0997">Cell inner membrane</keyword>
<proteinExistence type="inferred from homology"/>
<evidence type="ECO:0000256" key="4">
    <source>
        <dbReference type="ARBA" id="ARBA00023136"/>
    </source>
</evidence>
<feature type="compositionally biased region" description="Acidic residues" evidence="8">
    <location>
        <begin position="506"/>
        <end position="518"/>
    </location>
</feature>
<dbReference type="GO" id="GO:0071555">
    <property type="term" value="P:cell wall organization"/>
    <property type="evidence" value="ECO:0007669"/>
    <property type="project" value="UniProtKB-KW"/>
</dbReference>
<gene>
    <name evidence="7" type="primary">mltG</name>
    <name evidence="9" type="ORF">CQW49_17695</name>
</gene>
<dbReference type="NCBIfam" id="TIGR00247">
    <property type="entry name" value="endolytic transglycosylase MltG"/>
    <property type="match status" value="1"/>
</dbReference>
<dbReference type="GO" id="GO:0008932">
    <property type="term" value="F:lytic endotransglycosylase activity"/>
    <property type="evidence" value="ECO:0007669"/>
    <property type="project" value="UniProtKB-UniRule"/>
</dbReference>
<name>A0A2D2D659_METT3</name>
<dbReference type="EC" id="4.2.2.29" evidence="7"/>
<organism evidence="9 10">
    <name type="scientific">Methylosinus trichosporium (strain ATCC 35070 / NCIMB 11131 / UNIQEM 75 / OB3b)</name>
    <dbReference type="NCBI Taxonomy" id="595536"/>
    <lineage>
        <taxon>Bacteria</taxon>
        <taxon>Pseudomonadati</taxon>
        <taxon>Pseudomonadota</taxon>
        <taxon>Alphaproteobacteria</taxon>
        <taxon>Hyphomicrobiales</taxon>
        <taxon>Methylocystaceae</taxon>
        <taxon>Methylosinus</taxon>
    </lineage>
</organism>
<dbReference type="RefSeq" id="WP_003608260.1">
    <property type="nucleotide sequence ID" value="NZ_ADVE02000001.1"/>
</dbReference>
<accession>A0A2D2D659</accession>
<evidence type="ECO:0000256" key="8">
    <source>
        <dbReference type="SAM" id="MobiDB-lite"/>
    </source>
</evidence>
<dbReference type="InterPro" id="IPR003770">
    <property type="entry name" value="MLTG-like"/>
</dbReference>
<keyword evidence="1 7" id="KW-1003">Cell membrane</keyword>
<comment type="catalytic activity">
    <reaction evidence="7">
        <text>a peptidoglycan chain = a peptidoglycan chain with N-acetyl-1,6-anhydromuramyl-[peptide] at the reducing end + a peptidoglycan chain with N-acetylglucosamine at the non-reducing end.</text>
        <dbReference type="EC" id="4.2.2.29"/>
    </reaction>
</comment>
<dbReference type="EMBL" id="CP023737">
    <property type="protein sequence ID" value="ATQ70466.1"/>
    <property type="molecule type" value="Genomic_DNA"/>
</dbReference>
<keyword evidence="5 7" id="KW-0456">Lyase</keyword>
<feature type="region of interest" description="Disordered" evidence="8">
    <location>
        <begin position="1"/>
        <end position="51"/>
    </location>
</feature>
<feature type="region of interest" description="Disordered" evidence="8">
    <location>
        <begin position="376"/>
        <end position="411"/>
    </location>
</feature>
<comment type="function">
    <text evidence="7">Functions as a peptidoglycan terminase that cleaves nascent peptidoglycan strands endolytically to terminate their elongation.</text>
</comment>
<evidence type="ECO:0000256" key="7">
    <source>
        <dbReference type="HAMAP-Rule" id="MF_02065"/>
    </source>
</evidence>
<dbReference type="GO" id="GO:0009252">
    <property type="term" value="P:peptidoglycan biosynthetic process"/>
    <property type="evidence" value="ECO:0007669"/>
    <property type="project" value="UniProtKB-UniRule"/>
</dbReference>
<sequence length="610" mass="66236">MSDAQNGPPDQPEQGSREPDGQNSSSFFRRRASRQAQPDAPPPPPRRSKRREGALSALSGFLSVLLLFAIAGVFGVIAVMHKLREPGPLGAEKIVYIAPRSDVPDILATLEREGVIDSPMLMNIALLIEGARSKLKPGEYLFKQNSSLREVMDELVGGRQLLHGVTVPEGLTTEQVLGRLRDNEVLAGDMPETPKEGALLPETYKVARGYPRAKLLIKMQEDQRKFLDHIWSRRSPDLPIKTPYELVTLASIVEKETGRADERPRVAAVFVNRLRKGMRLQSDPTIVYGLVGGKATLGRGILRSELEKYTPYNTYAIEGLPPGPIANPGKAALEAAANPSRTQDLYFVADGTGGHVFAETLEQHQRNVQRWRQIERDQKEKGVDRAEPGSFVGPSPQPDQAPPARRRRGEADGIGRLIAVDEPREDHPRGLRVTADHGALKRLGAYLPDVPPQFAGENAESLRLSFERAAAPKIAPPLFTTDFAERARPETANVALLLAAPQEEEADAVVADTGDDLSDPSATYPVPDRLRAEQRARAARLGLAPEPAADDAGGETAVAAGAQEAVAAAAGRRGRARAFDASEGTPLDPLRDKSWDLSSPKTVPNLASYR</sequence>
<keyword evidence="2 7" id="KW-0812">Transmembrane</keyword>
<dbReference type="AlphaFoldDB" id="A0A2D2D659"/>
<dbReference type="GO" id="GO:0005886">
    <property type="term" value="C:plasma membrane"/>
    <property type="evidence" value="ECO:0007669"/>
    <property type="project" value="UniProtKB-SubCell"/>
</dbReference>
<dbReference type="Pfam" id="PF02618">
    <property type="entry name" value="YceG"/>
    <property type="match status" value="1"/>
</dbReference>
<evidence type="ECO:0000256" key="3">
    <source>
        <dbReference type="ARBA" id="ARBA00022989"/>
    </source>
</evidence>
<keyword evidence="3 7" id="KW-1133">Transmembrane helix</keyword>
<dbReference type="STRING" id="595536.GCA_000178815_01640"/>
<dbReference type="Proteomes" id="UP000230709">
    <property type="component" value="Chromosome"/>
</dbReference>
<feature type="region of interest" description="Disordered" evidence="8">
    <location>
        <begin position="569"/>
        <end position="610"/>
    </location>
</feature>
<evidence type="ECO:0000256" key="6">
    <source>
        <dbReference type="ARBA" id="ARBA00023316"/>
    </source>
</evidence>
<dbReference type="Gene3D" id="3.30.160.60">
    <property type="entry name" value="Classic Zinc Finger"/>
    <property type="match status" value="1"/>
</dbReference>
<feature type="transmembrane region" description="Helical" evidence="7">
    <location>
        <begin position="55"/>
        <end position="80"/>
    </location>
</feature>
<evidence type="ECO:0000256" key="5">
    <source>
        <dbReference type="ARBA" id="ARBA00023239"/>
    </source>
</evidence>
<keyword evidence="4 7" id="KW-0472">Membrane</keyword>
<evidence type="ECO:0000256" key="1">
    <source>
        <dbReference type="ARBA" id="ARBA00022475"/>
    </source>
</evidence>
<dbReference type="PANTHER" id="PTHR30518">
    <property type="entry name" value="ENDOLYTIC MUREIN TRANSGLYCOSYLASE"/>
    <property type="match status" value="1"/>
</dbReference>
<evidence type="ECO:0000313" key="9">
    <source>
        <dbReference type="EMBL" id="ATQ70466.1"/>
    </source>
</evidence>